<dbReference type="Proteomes" id="UP001305746">
    <property type="component" value="Unassembled WGS sequence"/>
</dbReference>
<accession>A0ABU5NZ59</accession>
<dbReference type="EMBL" id="JAYDCJ010000003">
    <property type="protein sequence ID" value="MEA1081101.1"/>
    <property type="molecule type" value="Genomic_DNA"/>
</dbReference>
<evidence type="ECO:0000256" key="1">
    <source>
        <dbReference type="SAM" id="MobiDB-lite"/>
    </source>
</evidence>
<keyword evidence="2" id="KW-0472">Membrane</keyword>
<comment type="caution">
    <text evidence="3">The sequence shown here is derived from an EMBL/GenBank/DDBJ whole genome shotgun (WGS) entry which is preliminary data.</text>
</comment>
<keyword evidence="4" id="KW-1185">Reference proteome</keyword>
<evidence type="ECO:0000313" key="3">
    <source>
        <dbReference type="EMBL" id="MEA1081101.1"/>
    </source>
</evidence>
<evidence type="ECO:0000313" key="4">
    <source>
        <dbReference type="Proteomes" id="UP001305746"/>
    </source>
</evidence>
<feature type="region of interest" description="Disordered" evidence="1">
    <location>
        <begin position="133"/>
        <end position="175"/>
    </location>
</feature>
<organism evidence="3 4">
    <name type="scientific">Marinobacter qingdaonensis</name>
    <dbReference type="NCBI Taxonomy" id="3108486"/>
    <lineage>
        <taxon>Bacteria</taxon>
        <taxon>Pseudomonadati</taxon>
        <taxon>Pseudomonadota</taxon>
        <taxon>Gammaproteobacteria</taxon>
        <taxon>Pseudomonadales</taxon>
        <taxon>Marinobacteraceae</taxon>
        <taxon>Marinobacter</taxon>
    </lineage>
</organism>
<name>A0ABU5NZ59_9GAMM</name>
<sequence>MLESAQAKVQGALRKAVAAITAFMLGLILLAALLITGFYLLVQAAILGLQPHVGEAAALALVGLACVLLLAGFFWRLAGAGATAKSSRSGSAGSRSSLDGVRELIRENPLEAALTAFAVGIAQQGDPRLKSLLMQGGMELMKQGEGHSPPAPSDPEPATSSASGPASQASGSTRR</sequence>
<gene>
    <name evidence="3" type="ORF">U5822_10495</name>
</gene>
<evidence type="ECO:0000256" key="2">
    <source>
        <dbReference type="SAM" id="Phobius"/>
    </source>
</evidence>
<proteinExistence type="predicted"/>
<feature type="transmembrane region" description="Helical" evidence="2">
    <location>
        <begin position="16"/>
        <end position="41"/>
    </location>
</feature>
<protein>
    <recommendedName>
        <fullName evidence="5">Holin-X, holin superfamily III</fullName>
    </recommendedName>
</protein>
<reference evidence="3 4" key="1">
    <citation type="submission" date="2023-12" db="EMBL/GenBank/DDBJ databases">
        <title>Marinobacter qingdaonensis sp. nov., isolated from the intertidal sediment of Qingdao, PR China.</title>
        <authorList>
            <person name="Li Y."/>
        </authorList>
    </citation>
    <scope>NUCLEOTIDE SEQUENCE [LARGE SCALE GENOMIC DNA]</scope>
    <source>
        <strain evidence="3 4">ASW11-75</strain>
    </source>
</reference>
<feature type="compositionally biased region" description="Low complexity" evidence="1">
    <location>
        <begin position="157"/>
        <end position="175"/>
    </location>
</feature>
<feature type="transmembrane region" description="Helical" evidence="2">
    <location>
        <begin position="56"/>
        <end position="78"/>
    </location>
</feature>
<keyword evidence="2" id="KW-0812">Transmembrane</keyword>
<evidence type="ECO:0008006" key="5">
    <source>
        <dbReference type="Google" id="ProtNLM"/>
    </source>
</evidence>
<keyword evidence="2" id="KW-1133">Transmembrane helix</keyword>
<dbReference type="RefSeq" id="WP_322855577.1">
    <property type="nucleotide sequence ID" value="NZ_JAYDCJ010000003.1"/>
</dbReference>